<dbReference type="InterPro" id="IPR006179">
    <property type="entry name" value="5_nucleotidase/apyrase"/>
</dbReference>
<dbReference type="Pfam" id="PF02872">
    <property type="entry name" value="5_nucleotid_C"/>
    <property type="match status" value="1"/>
</dbReference>
<feature type="domain" description="SLH" evidence="2">
    <location>
        <begin position="555"/>
        <end position="620"/>
    </location>
</feature>
<evidence type="ECO:0000313" key="4">
    <source>
        <dbReference type="Proteomes" id="UP001157161"/>
    </source>
</evidence>
<proteinExistence type="inferred from homology"/>
<sequence length="625" mass="68310">MLDGTTQHPMAKAFNVVEFDAQTVGNHEYNYDLDLLDAYERDLADTAVLGANVVSEETGEPYHEPFVLEERTIGGEEVTVGILGLVTPGVRIWDRQYVEGEVEFRDMVETAKEWVPVVAEQADVVVVLAHTGQGTVPDEGYDPAALHENVANNIAYQVPGIDLLVAGHSHRDLPETVVTNVAGERTVITQPSHWGRGITETTLTLLPDGDGGFSVDTETAPPIVVPHYGRDGYAEDPAVVEAIAEQHEATVEYVNTPVATSVQELPAATSRYEDTPIIDFINDVQQTTVAQALAGTDKADLPVISQASPFSRTALFPEGEVTIRDIAGLYIYENTLRAVELTGAQVRDYLEYSARYFVQTERGATFDPETGTNAMYPGDTRGIPDYNYDVLSGLDYTIDVSEPVGQRIKGLTFPDGSPLADDAVVVMAVNNYRASGGGGFPHVADAPVVYDDLLEIRQLLIDRAQERGVIDPADFFMPNWELTTAWTAPAFTDVPRGNLFFDQIQWLAEKNISTGWPLADGGAEFRPLAPIARDAMAAFLHRMAGSPDVELPATSPFTDVSPDNQFYDEIVWLSQQEIATGWDNGDGTASFRPLDPIGRDAMAAFLYRLADSPPTRRPRCPRSRT</sequence>
<dbReference type="GO" id="GO:0016787">
    <property type="term" value="F:hydrolase activity"/>
    <property type="evidence" value="ECO:0007669"/>
    <property type="project" value="UniProtKB-KW"/>
</dbReference>
<dbReference type="InterPro" id="IPR036907">
    <property type="entry name" value="5'-Nucleotdase_C_sf"/>
</dbReference>
<keyword evidence="4" id="KW-1185">Reference proteome</keyword>
<comment type="caution">
    <text evidence="3">The sequence shown here is derived from an EMBL/GenBank/DDBJ whole genome shotgun (WGS) entry which is preliminary data.</text>
</comment>
<dbReference type="Gene3D" id="3.90.780.10">
    <property type="entry name" value="5'-Nucleotidase, C-terminal domain"/>
    <property type="match status" value="1"/>
</dbReference>
<dbReference type="InterPro" id="IPR029052">
    <property type="entry name" value="Metallo-depent_PP-like"/>
</dbReference>
<dbReference type="GO" id="GO:0030288">
    <property type="term" value="C:outer membrane-bounded periplasmic space"/>
    <property type="evidence" value="ECO:0007669"/>
    <property type="project" value="TreeGrafter"/>
</dbReference>
<dbReference type="PANTHER" id="PTHR11575:SF6">
    <property type="entry name" value="2',3'-CYCLIC-NUCLEOTIDE 2'-PHOSPHODIESTERASE_3'-NUCLEOTIDASE"/>
    <property type="match status" value="1"/>
</dbReference>
<dbReference type="PANTHER" id="PTHR11575">
    <property type="entry name" value="5'-NUCLEOTIDASE-RELATED"/>
    <property type="match status" value="1"/>
</dbReference>
<reference evidence="3" key="2">
    <citation type="submission" date="2023-02" db="EMBL/GenBank/DDBJ databases">
        <authorList>
            <person name="Sun Q."/>
            <person name="Mori K."/>
        </authorList>
    </citation>
    <scope>NUCLEOTIDE SEQUENCE</scope>
    <source>
        <strain evidence="3">NBRC 112290</strain>
    </source>
</reference>
<evidence type="ECO:0000256" key="1">
    <source>
        <dbReference type="RuleBase" id="RU362119"/>
    </source>
</evidence>
<dbReference type="RefSeq" id="WP_284250337.1">
    <property type="nucleotide sequence ID" value="NZ_BSUM01000001.1"/>
</dbReference>
<dbReference type="AlphaFoldDB" id="A0AA37XE47"/>
<name>A0AA37XE47_9MICO</name>
<dbReference type="PRINTS" id="PR01607">
    <property type="entry name" value="APYRASEFAMLY"/>
</dbReference>
<organism evidence="3 4">
    <name type="scientific">Litorihabitans aurantiacus</name>
    <dbReference type="NCBI Taxonomy" id="1930061"/>
    <lineage>
        <taxon>Bacteria</taxon>
        <taxon>Bacillati</taxon>
        <taxon>Actinomycetota</taxon>
        <taxon>Actinomycetes</taxon>
        <taxon>Micrococcales</taxon>
        <taxon>Beutenbergiaceae</taxon>
        <taxon>Litorihabitans</taxon>
    </lineage>
</organism>
<gene>
    <name evidence="3" type="ORF">GCM10025875_15250</name>
</gene>
<evidence type="ECO:0000313" key="3">
    <source>
        <dbReference type="EMBL" id="GMA31533.1"/>
    </source>
</evidence>
<dbReference type="Gene3D" id="3.60.21.10">
    <property type="match status" value="1"/>
</dbReference>
<feature type="domain" description="SLH" evidence="2">
    <location>
        <begin position="487"/>
        <end position="554"/>
    </location>
</feature>
<evidence type="ECO:0000259" key="2">
    <source>
        <dbReference type="PROSITE" id="PS51272"/>
    </source>
</evidence>
<dbReference type="PROSITE" id="PS51272">
    <property type="entry name" value="SLH"/>
    <property type="match status" value="2"/>
</dbReference>
<dbReference type="SUPFAM" id="SSF56300">
    <property type="entry name" value="Metallo-dependent phosphatases"/>
    <property type="match status" value="1"/>
</dbReference>
<keyword evidence="1" id="KW-0547">Nucleotide-binding</keyword>
<dbReference type="Proteomes" id="UP001157161">
    <property type="component" value="Unassembled WGS sequence"/>
</dbReference>
<accession>A0AA37XE47</accession>
<reference evidence="3" key="1">
    <citation type="journal article" date="2014" name="Int. J. Syst. Evol. Microbiol.">
        <title>Complete genome sequence of Corynebacterium casei LMG S-19264T (=DSM 44701T), isolated from a smear-ripened cheese.</title>
        <authorList>
            <consortium name="US DOE Joint Genome Institute (JGI-PGF)"/>
            <person name="Walter F."/>
            <person name="Albersmeier A."/>
            <person name="Kalinowski J."/>
            <person name="Ruckert C."/>
        </authorList>
    </citation>
    <scope>NUCLEOTIDE SEQUENCE</scope>
    <source>
        <strain evidence="3">NBRC 112290</strain>
    </source>
</reference>
<dbReference type="GO" id="GO:0000166">
    <property type="term" value="F:nucleotide binding"/>
    <property type="evidence" value="ECO:0007669"/>
    <property type="project" value="UniProtKB-KW"/>
</dbReference>
<dbReference type="EMBL" id="BSUM01000001">
    <property type="protein sequence ID" value="GMA31533.1"/>
    <property type="molecule type" value="Genomic_DNA"/>
</dbReference>
<comment type="similarity">
    <text evidence="1">Belongs to the 5'-nucleotidase family.</text>
</comment>
<dbReference type="InterPro" id="IPR001119">
    <property type="entry name" value="SLH_dom"/>
</dbReference>
<keyword evidence="1" id="KW-0378">Hydrolase</keyword>
<protein>
    <submittedName>
        <fullName evidence="3">Multifunctional 2',3'-cyclic-nucleotide 2'-phosphodiesterase/5'-nucleotidase/3'-nucleotidase</fullName>
    </submittedName>
</protein>
<dbReference type="GO" id="GO:0009166">
    <property type="term" value="P:nucleotide catabolic process"/>
    <property type="evidence" value="ECO:0007669"/>
    <property type="project" value="InterPro"/>
</dbReference>
<dbReference type="InterPro" id="IPR008334">
    <property type="entry name" value="5'-Nucleotdase_C"/>
</dbReference>
<dbReference type="SUPFAM" id="SSF55816">
    <property type="entry name" value="5'-nucleotidase (syn. UDP-sugar hydrolase), C-terminal domain"/>
    <property type="match status" value="1"/>
</dbReference>